<evidence type="ECO:0000313" key="2">
    <source>
        <dbReference type="Proteomes" id="UP001570511"/>
    </source>
</evidence>
<accession>A0ABD5MIY5</accession>
<dbReference type="AlphaFoldDB" id="A0ABD5MIY5"/>
<dbReference type="PANTHER" id="PTHR37460:SF1">
    <property type="entry name" value="ENDONUCLEASE III"/>
    <property type="match status" value="1"/>
</dbReference>
<reference evidence="1 2" key="1">
    <citation type="submission" date="2024-08" db="EMBL/GenBank/DDBJ databases">
        <title>Halobellus sp. MBLA0158 whole genome sequence.</title>
        <authorList>
            <person name="Hwang C.Y."/>
            <person name="Cho E.-S."/>
            <person name="Seo M.-J."/>
        </authorList>
    </citation>
    <scope>NUCLEOTIDE SEQUENCE [LARGE SCALE GENOMIC DNA]</scope>
    <source>
        <strain evidence="1 2">MBLA0158</strain>
    </source>
</reference>
<gene>
    <name evidence="1" type="ORF">OS889_09735</name>
</gene>
<dbReference type="Proteomes" id="UP001570511">
    <property type="component" value="Unassembled WGS sequence"/>
</dbReference>
<dbReference type="EMBL" id="JBGNYA010000001">
    <property type="protein sequence ID" value="MFA1611281.1"/>
    <property type="molecule type" value="Genomic_DNA"/>
</dbReference>
<dbReference type="RefSeq" id="WP_372389464.1">
    <property type="nucleotide sequence ID" value="NZ_JBGNYA010000001.1"/>
</dbReference>
<dbReference type="Pfam" id="PF01986">
    <property type="entry name" value="DUF123"/>
    <property type="match status" value="1"/>
</dbReference>
<dbReference type="PANTHER" id="PTHR37460">
    <property type="entry name" value="ENDONUCLEASE III"/>
    <property type="match status" value="1"/>
</dbReference>
<sequence>MSDSEVYVLDPAAIEADRDPLGVGAGDAPSGTYALVYSLRKAATLPVGALGRAAFPAGAYAYVGSAFGSNGLGRIDRHRRVAAGDHDVTHWHVDYLGAHPETSLTSVLAAPDADVECALASELLGTESARAPPLAGFGASDCDCPAHLVAGADGDELRSAVRSAFEAVSE</sequence>
<comment type="caution">
    <text evidence="1">The sequence shown here is derived from an EMBL/GenBank/DDBJ whole genome shotgun (WGS) entry which is preliminary data.</text>
</comment>
<proteinExistence type="predicted"/>
<protein>
    <submittedName>
        <fullName evidence="1">DUF123 domain-containing protein</fullName>
    </submittedName>
</protein>
<name>A0ABD5MIY5_9EURY</name>
<keyword evidence="2" id="KW-1185">Reference proteome</keyword>
<organism evidence="1 2">
    <name type="scientific">Halobellus rubicundus</name>
    <dbReference type="NCBI Taxonomy" id="2996466"/>
    <lineage>
        <taxon>Archaea</taxon>
        <taxon>Methanobacteriati</taxon>
        <taxon>Methanobacteriota</taxon>
        <taxon>Stenosarchaea group</taxon>
        <taxon>Halobacteria</taxon>
        <taxon>Halobacteriales</taxon>
        <taxon>Haloferacaceae</taxon>
        <taxon>Halobellus</taxon>
    </lineage>
</organism>
<evidence type="ECO:0000313" key="1">
    <source>
        <dbReference type="EMBL" id="MFA1611281.1"/>
    </source>
</evidence>
<dbReference type="CDD" id="cd10441">
    <property type="entry name" value="GIY-YIG_COG1833"/>
    <property type="match status" value="1"/>
</dbReference>
<dbReference type="InterPro" id="IPR002837">
    <property type="entry name" value="DUF123"/>
</dbReference>